<proteinExistence type="predicted"/>
<feature type="domain" description="Beta-lactamase-related" evidence="2">
    <location>
        <begin position="44"/>
        <end position="369"/>
    </location>
</feature>
<organism evidence="3 4">
    <name type="scientific">Crossiella cryophila</name>
    <dbReference type="NCBI Taxonomy" id="43355"/>
    <lineage>
        <taxon>Bacteria</taxon>
        <taxon>Bacillati</taxon>
        <taxon>Actinomycetota</taxon>
        <taxon>Actinomycetes</taxon>
        <taxon>Pseudonocardiales</taxon>
        <taxon>Pseudonocardiaceae</taxon>
        <taxon>Crossiella</taxon>
    </lineage>
</organism>
<evidence type="ECO:0000259" key="2">
    <source>
        <dbReference type="Pfam" id="PF00144"/>
    </source>
</evidence>
<keyword evidence="3" id="KW-0645">Protease</keyword>
<gene>
    <name evidence="3" type="ORF">HNR67_004587</name>
</gene>
<sequence length="377" mass="40226">MRGRTKWGALAIAVLTVVLAAGPAPAAGNGRSVLRQDLDAIRDAGAVGVQARVVSPAGRFAGASGTAVLGRRVPVPVDGHFRIGSNTKTFVAVVLLQLEAEGRLSLVDSVQKWLPGLVQGNGNDGNKISIRQLLQHTSGLHDYPHQVEQELTTEQGFRAHRFLRLPPEEVVARGVRHPPVFAPGSTWGYANVNYVLAGMIVEQVTGQSWRSEVRRRIIEPLGLRHTSLPDSSPRLPRPHAEGYTKDTATGNLFRSTEISLGWVGAAAEIVSTTEDLGRFWRALLGGGLLPPTQLAKMKTTVPVGRPGYEFGLGMARQRLGCGTWVWSHAGGTSGFLTGNAVTEDGRTSVIVSRSLDGGTRAEDAAADRLVEHAICGK</sequence>
<feature type="signal peptide" evidence="1">
    <location>
        <begin position="1"/>
        <end position="26"/>
    </location>
</feature>
<keyword evidence="3" id="KW-0378">Hydrolase</keyword>
<dbReference type="InterPro" id="IPR050491">
    <property type="entry name" value="AmpC-like"/>
</dbReference>
<keyword evidence="3" id="KW-0121">Carboxypeptidase</keyword>
<dbReference type="PANTHER" id="PTHR46825">
    <property type="entry name" value="D-ALANYL-D-ALANINE-CARBOXYPEPTIDASE/ENDOPEPTIDASE AMPH"/>
    <property type="match status" value="1"/>
</dbReference>
<dbReference type="InterPro" id="IPR001466">
    <property type="entry name" value="Beta-lactam-related"/>
</dbReference>
<dbReference type="PANTHER" id="PTHR46825:SF7">
    <property type="entry name" value="D-ALANYL-D-ALANINE CARBOXYPEPTIDASE"/>
    <property type="match status" value="1"/>
</dbReference>
<protein>
    <submittedName>
        <fullName evidence="3">D-alanyl-D-alanine carboxypeptidase</fullName>
        <ecNumber evidence="3">3.4.16.4</ecNumber>
    </submittedName>
</protein>
<keyword evidence="1" id="KW-0732">Signal</keyword>
<feature type="chain" id="PRO_5031334617" evidence="1">
    <location>
        <begin position="27"/>
        <end position="377"/>
    </location>
</feature>
<dbReference type="Pfam" id="PF00144">
    <property type="entry name" value="Beta-lactamase"/>
    <property type="match status" value="1"/>
</dbReference>
<dbReference type="EMBL" id="JACHMH010000001">
    <property type="protein sequence ID" value="MBB4678469.1"/>
    <property type="molecule type" value="Genomic_DNA"/>
</dbReference>
<evidence type="ECO:0000256" key="1">
    <source>
        <dbReference type="SAM" id="SignalP"/>
    </source>
</evidence>
<dbReference type="SUPFAM" id="SSF56601">
    <property type="entry name" value="beta-lactamase/transpeptidase-like"/>
    <property type="match status" value="1"/>
</dbReference>
<dbReference type="AlphaFoldDB" id="A0A7W7CFA8"/>
<dbReference type="RefSeq" id="WP_185004298.1">
    <property type="nucleotide sequence ID" value="NZ_BAAAUI010000066.1"/>
</dbReference>
<evidence type="ECO:0000313" key="3">
    <source>
        <dbReference type="EMBL" id="MBB4678469.1"/>
    </source>
</evidence>
<dbReference type="GO" id="GO:0009002">
    <property type="term" value="F:serine-type D-Ala-D-Ala carboxypeptidase activity"/>
    <property type="evidence" value="ECO:0007669"/>
    <property type="project" value="UniProtKB-EC"/>
</dbReference>
<reference evidence="3 4" key="1">
    <citation type="submission" date="2020-08" db="EMBL/GenBank/DDBJ databases">
        <title>Sequencing the genomes of 1000 actinobacteria strains.</title>
        <authorList>
            <person name="Klenk H.-P."/>
        </authorList>
    </citation>
    <scope>NUCLEOTIDE SEQUENCE [LARGE SCALE GENOMIC DNA]</scope>
    <source>
        <strain evidence="3 4">DSM 44230</strain>
    </source>
</reference>
<name>A0A7W7CFA8_9PSEU</name>
<dbReference type="Proteomes" id="UP000533598">
    <property type="component" value="Unassembled WGS sequence"/>
</dbReference>
<keyword evidence="4" id="KW-1185">Reference proteome</keyword>
<accession>A0A7W7CFA8</accession>
<evidence type="ECO:0000313" key="4">
    <source>
        <dbReference type="Proteomes" id="UP000533598"/>
    </source>
</evidence>
<dbReference type="EC" id="3.4.16.4" evidence="3"/>
<dbReference type="Gene3D" id="3.40.710.10">
    <property type="entry name" value="DD-peptidase/beta-lactamase superfamily"/>
    <property type="match status" value="1"/>
</dbReference>
<dbReference type="InterPro" id="IPR012338">
    <property type="entry name" value="Beta-lactam/transpept-like"/>
</dbReference>
<comment type="caution">
    <text evidence="3">The sequence shown here is derived from an EMBL/GenBank/DDBJ whole genome shotgun (WGS) entry which is preliminary data.</text>
</comment>